<dbReference type="PANTHER" id="PTHR43404:SF2">
    <property type="entry name" value="LIPOPOLYSACCHARIDE CHOLINEPHOSPHOTRANSFERASE LICD"/>
    <property type="match status" value="1"/>
</dbReference>
<feature type="domain" description="LicD/FKTN/FKRP nucleotidyltransferase" evidence="1">
    <location>
        <begin position="24"/>
        <end position="243"/>
    </location>
</feature>
<dbReference type="GO" id="GO:0009100">
    <property type="term" value="P:glycoprotein metabolic process"/>
    <property type="evidence" value="ECO:0007669"/>
    <property type="project" value="UniProtKB-ARBA"/>
</dbReference>
<name>A0A0A8B721_9ACTN</name>
<dbReference type="Proteomes" id="UP000031121">
    <property type="component" value="Chromosome"/>
</dbReference>
<dbReference type="AlphaFoldDB" id="A0A0A8B721"/>
<protein>
    <submittedName>
        <fullName evidence="2">Lipopolysaccharide cholinephosphotransferase</fullName>
    </submittedName>
</protein>
<dbReference type="OrthoDB" id="3780655at2"/>
<evidence type="ECO:0000313" key="2">
    <source>
        <dbReference type="EMBL" id="AJC12588.1"/>
    </source>
</evidence>
<dbReference type="HOGENOM" id="CLU_075543_0_0_11"/>
<keyword evidence="3" id="KW-1185">Reference proteome</keyword>
<dbReference type="InterPro" id="IPR007074">
    <property type="entry name" value="LicD/FKTN/FKRP_NTP_transf"/>
</dbReference>
<keyword evidence="2" id="KW-0808">Transferase</keyword>
<dbReference type="STRING" id="1531429.JI75_07910"/>
<dbReference type="Pfam" id="PF04991">
    <property type="entry name" value="LicD"/>
    <property type="match status" value="1"/>
</dbReference>
<reference evidence="3" key="1">
    <citation type="submission" date="2014-08" db="EMBL/GenBank/DDBJ databases">
        <title>Coriobacteriaceae sp. complete genome.</title>
        <authorList>
            <person name="Looft T."/>
            <person name="Bayles D.O."/>
            <person name="Stanton T.B."/>
        </authorList>
    </citation>
    <scope>NUCLEOTIDE SEQUENCE [LARGE SCALE GENOMIC DNA]</scope>
    <source>
        <strain evidence="3">68-1-3</strain>
    </source>
</reference>
<sequence length="266" mass="30319">MEPLGVEEVKGIELEILDEFVRVCSEQGIRYYLGYGTLLGAARHEGFIPWDDDIDVIMMREDYERLVDGFDRWRSSERFSVAFYRDGRSVYPFAKIVDTTTLVKEDFARKDIRTGVWIDVFPFDRVDPEDLRASKRIARLSLTRSFIVADPSVGSSLLAKAAKRIVCPIAHRLDAVKYARLIDQVARDACDRDTGYVAALVDDGYPPRPVPDRVFASAVELSFEGRALSAPVGYEELLTLHYGDWRQVPPEDRRAVHVAEAYRLPR</sequence>
<dbReference type="InterPro" id="IPR052942">
    <property type="entry name" value="LPS_cholinephosphotransferase"/>
</dbReference>
<dbReference type="EMBL" id="CP009302">
    <property type="protein sequence ID" value="AJC12588.1"/>
    <property type="molecule type" value="Genomic_DNA"/>
</dbReference>
<dbReference type="PANTHER" id="PTHR43404">
    <property type="entry name" value="LIPOPOLYSACCHARIDE CHOLINEPHOSPHOTRANSFERASE LICD"/>
    <property type="match status" value="1"/>
</dbReference>
<reference evidence="2 3" key="2">
    <citation type="journal article" date="2015" name="Genome Announc.">
        <title>Complete Genome Sequence of Coriobacteriaceae Strain 68-1-3, a Novel Mucus-Degrading Isolate from the Swine Intestinal Tract.</title>
        <authorList>
            <person name="Looft T."/>
            <person name="Bayles D.O."/>
            <person name="Alt D.P."/>
            <person name="Stanton T.B."/>
        </authorList>
    </citation>
    <scope>NUCLEOTIDE SEQUENCE [LARGE SCALE GENOMIC DNA]</scope>
    <source>
        <strain evidence="2 3">68-1-3</strain>
    </source>
</reference>
<gene>
    <name evidence="2" type="ORF">JI75_07910</name>
</gene>
<organism evidence="2 3">
    <name type="scientific">Berryella intestinalis</name>
    <dbReference type="NCBI Taxonomy" id="1531429"/>
    <lineage>
        <taxon>Bacteria</taxon>
        <taxon>Bacillati</taxon>
        <taxon>Actinomycetota</taxon>
        <taxon>Coriobacteriia</taxon>
        <taxon>Eggerthellales</taxon>
        <taxon>Eggerthellaceae</taxon>
        <taxon>Berryella</taxon>
    </lineage>
</organism>
<dbReference type="KEGG" id="cbac:JI75_07910"/>
<dbReference type="RefSeq" id="WP_039690016.1">
    <property type="nucleotide sequence ID" value="NZ_CP009302.1"/>
</dbReference>
<dbReference type="GO" id="GO:0016740">
    <property type="term" value="F:transferase activity"/>
    <property type="evidence" value="ECO:0007669"/>
    <property type="project" value="UniProtKB-KW"/>
</dbReference>
<evidence type="ECO:0000259" key="1">
    <source>
        <dbReference type="Pfam" id="PF04991"/>
    </source>
</evidence>
<accession>A0A0A8B721</accession>
<evidence type="ECO:0000313" key="3">
    <source>
        <dbReference type="Proteomes" id="UP000031121"/>
    </source>
</evidence>
<proteinExistence type="predicted"/>